<dbReference type="InterPro" id="IPR000644">
    <property type="entry name" value="CBS_dom"/>
</dbReference>
<dbReference type="AlphaFoldDB" id="A0A418W2S5"/>
<dbReference type="Proteomes" id="UP000283458">
    <property type="component" value="Unassembled WGS sequence"/>
</dbReference>
<name>A0A418W2S5_9PROT</name>
<comment type="caution">
    <text evidence="4">The sequence shown here is derived from an EMBL/GenBank/DDBJ whole genome shotgun (WGS) entry which is preliminary data.</text>
</comment>
<proteinExistence type="predicted"/>
<accession>A0A418W2S5</accession>
<evidence type="ECO:0000259" key="3">
    <source>
        <dbReference type="PROSITE" id="PS51371"/>
    </source>
</evidence>
<keyword evidence="5" id="KW-1185">Reference proteome</keyword>
<organism evidence="4 5">
    <name type="scientific">Azospirillum cavernae</name>
    <dbReference type="NCBI Taxonomy" id="2320860"/>
    <lineage>
        <taxon>Bacteria</taxon>
        <taxon>Pseudomonadati</taxon>
        <taxon>Pseudomonadota</taxon>
        <taxon>Alphaproteobacteria</taxon>
        <taxon>Rhodospirillales</taxon>
        <taxon>Azospirillaceae</taxon>
        <taxon>Azospirillum</taxon>
    </lineage>
</organism>
<dbReference type="InterPro" id="IPR046342">
    <property type="entry name" value="CBS_dom_sf"/>
</dbReference>
<evidence type="ECO:0000313" key="4">
    <source>
        <dbReference type="EMBL" id="RJF84279.1"/>
    </source>
</evidence>
<feature type="domain" description="CBS" evidence="3">
    <location>
        <begin position="147"/>
        <end position="206"/>
    </location>
</feature>
<evidence type="ECO:0000256" key="2">
    <source>
        <dbReference type="PROSITE-ProRule" id="PRU00703"/>
    </source>
</evidence>
<dbReference type="Gene3D" id="3.10.580.10">
    <property type="entry name" value="CBS-domain"/>
    <property type="match status" value="1"/>
</dbReference>
<gene>
    <name evidence="4" type="ORF">D3877_06830</name>
</gene>
<reference evidence="4 5" key="1">
    <citation type="submission" date="2018-09" db="EMBL/GenBank/DDBJ databases">
        <authorList>
            <person name="Zhu H."/>
        </authorList>
    </citation>
    <scope>NUCLEOTIDE SEQUENCE [LARGE SCALE GENOMIC DNA]</scope>
    <source>
        <strain evidence="4 5">K2W22B-5</strain>
    </source>
</reference>
<dbReference type="Pfam" id="PF00571">
    <property type="entry name" value="CBS"/>
    <property type="match status" value="2"/>
</dbReference>
<dbReference type="InterPro" id="IPR051257">
    <property type="entry name" value="Diverse_CBS-Domain"/>
</dbReference>
<sequence>MLGEHGEHALVLVVTHSSQTARGIRISSARVLLFHGQILKDPVFCNAKTCWREPAGRESHCGFTSFGRIIMMNRTVGDLVHNHRVVALPPTASARDAAQRMRDERVASVVVTDPGDHAIGIFTERDLTDRVVADGLDPDATLLSSVMTRCPVTTGLATTVGEALRCMATNTLRHLPVVEDGKVVGLISMRDFVGDELAVIDREKAIMDTLTEVL</sequence>
<dbReference type="SMART" id="SM00116">
    <property type="entry name" value="CBS"/>
    <property type="match status" value="2"/>
</dbReference>
<keyword evidence="1 2" id="KW-0129">CBS domain</keyword>
<dbReference type="SUPFAM" id="SSF54631">
    <property type="entry name" value="CBS-domain pair"/>
    <property type="match status" value="1"/>
</dbReference>
<dbReference type="PANTHER" id="PTHR43080">
    <property type="entry name" value="CBS DOMAIN-CONTAINING PROTEIN CBSX3, MITOCHONDRIAL"/>
    <property type="match status" value="1"/>
</dbReference>
<evidence type="ECO:0000313" key="5">
    <source>
        <dbReference type="Proteomes" id="UP000283458"/>
    </source>
</evidence>
<protein>
    <submittedName>
        <fullName evidence="4">CBS domain-containing protein</fullName>
    </submittedName>
</protein>
<dbReference type="PANTHER" id="PTHR43080:SF2">
    <property type="entry name" value="CBS DOMAIN-CONTAINING PROTEIN"/>
    <property type="match status" value="1"/>
</dbReference>
<feature type="domain" description="CBS" evidence="3">
    <location>
        <begin position="81"/>
        <end position="138"/>
    </location>
</feature>
<evidence type="ECO:0000256" key="1">
    <source>
        <dbReference type="ARBA" id="ARBA00023122"/>
    </source>
</evidence>
<dbReference type="EMBL" id="QYUL01000001">
    <property type="protein sequence ID" value="RJF84279.1"/>
    <property type="molecule type" value="Genomic_DNA"/>
</dbReference>
<dbReference type="PROSITE" id="PS51371">
    <property type="entry name" value="CBS"/>
    <property type="match status" value="2"/>
</dbReference>